<reference evidence="1" key="2">
    <citation type="journal article" date="2015" name="Fish Shellfish Immunol.">
        <title>Early steps in the European eel (Anguilla anguilla)-Vibrio vulnificus interaction in the gills: Role of the RtxA13 toxin.</title>
        <authorList>
            <person name="Callol A."/>
            <person name="Pajuelo D."/>
            <person name="Ebbesson L."/>
            <person name="Teles M."/>
            <person name="MacKenzie S."/>
            <person name="Amaro C."/>
        </authorList>
    </citation>
    <scope>NUCLEOTIDE SEQUENCE</scope>
</reference>
<reference evidence="1" key="1">
    <citation type="submission" date="2014-11" db="EMBL/GenBank/DDBJ databases">
        <authorList>
            <person name="Amaro Gonzalez C."/>
        </authorList>
    </citation>
    <scope>NUCLEOTIDE SEQUENCE</scope>
</reference>
<dbReference type="EMBL" id="GBXM01074361">
    <property type="protein sequence ID" value="JAH34216.1"/>
    <property type="molecule type" value="Transcribed_RNA"/>
</dbReference>
<name>A0A0E9RYP3_ANGAN</name>
<accession>A0A0E9RYP3</accession>
<protein>
    <submittedName>
        <fullName evidence="1">Uncharacterized protein</fullName>
    </submittedName>
</protein>
<evidence type="ECO:0000313" key="1">
    <source>
        <dbReference type="EMBL" id="JAH34216.1"/>
    </source>
</evidence>
<sequence length="18" mass="2026">MEAGEVRMWGAASCWGWV</sequence>
<organism evidence="1">
    <name type="scientific">Anguilla anguilla</name>
    <name type="common">European freshwater eel</name>
    <name type="synonym">Muraena anguilla</name>
    <dbReference type="NCBI Taxonomy" id="7936"/>
    <lineage>
        <taxon>Eukaryota</taxon>
        <taxon>Metazoa</taxon>
        <taxon>Chordata</taxon>
        <taxon>Craniata</taxon>
        <taxon>Vertebrata</taxon>
        <taxon>Euteleostomi</taxon>
        <taxon>Actinopterygii</taxon>
        <taxon>Neopterygii</taxon>
        <taxon>Teleostei</taxon>
        <taxon>Anguilliformes</taxon>
        <taxon>Anguillidae</taxon>
        <taxon>Anguilla</taxon>
    </lineage>
</organism>
<proteinExistence type="predicted"/>
<dbReference type="AlphaFoldDB" id="A0A0E9RYP3"/>